<evidence type="ECO:0000256" key="11">
    <source>
        <dbReference type="PROSITE-ProRule" id="PRU00221"/>
    </source>
</evidence>
<dbReference type="SMART" id="SM00320">
    <property type="entry name" value="WD40"/>
    <property type="match status" value="5"/>
</dbReference>
<dbReference type="PANTHER" id="PTHR23284:SF0">
    <property type="entry name" value="PROLACTIN REGULATORY ELEMENT-BINDING PROTEIN"/>
    <property type="match status" value="1"/>
</dbReference>
<accession>A0A8K0DQ99</accession>
<evidence type="ECO:0000256" key="12">
    <source>
        <dbReference type="SAM" id="MobiDB-lite"/>
    </source>
</evidence>
<evidence type="ECO:0000313" key="16">
    <source>
        <dbReference type="Proteomes" id="UP000796880"/>
    </source>
</evidence>
<dbReference type="InterPro" id="IPR011047">
    <property type="entry name" value="Quinoprotein_ADH-like_sf"/>
</dbReference>
<dbReference type="Pfam" id="PF00400">
    <property type="entry name" value="WD40"/>
    <property type="match status" value="2"/>
</dbReference>
<dbReference type="GO" id="GO:0015031">
    <property type="term" value="P:protein transport"/>
    <property type="evidence" value="ECO:0007669"/>
    <property type="project" value="UniProtKB-KW"/>
</dbReference>
<feature type="domain" description="Anaphase-promoting complex subunit 4-like WD40" evidence="14">
    <location>
        <begin position="198"/>
        <end position="250"/>
    </location>
</feature>
<dbReference type="InterPro" id="IPR001680">
    <property type="entry name" value="WD40_rpt"/>
</dbReference>
<dbReference type="GO" id="GO:0005789">
    <property type="term" value="C:endoplasmic reticulum membrane"/>
    <property type="evidence" value="ECO:0007669"/>
    <property type="project" value="UniProtKB-SubCell"/>
</dbReference>
<evidence type="ECO:0000259" key="14">
    <source>
        <dbReference type="Pfam" id="PF12894"/>
    </source>
</evidence>
<evidence type="ECO:0000256" key="13">
    <source>
        <dbReference type="SAM" id="Phobius"/>
    </source>
</evidence>
<keyword evidence="6" id="KW-0256">Endoplasmic reticulum</keyword>
<gene>
    <name evidence="15" type="ORF">FNV43_RR26923</name>
</gene>
<keyword evidence="16" id="KW-1185">Reference proteome</keyword>
<comment type="caution">
    <text evidence="15">The sequence shown here is derived from an EMBL/GenBank/DDBJ whole genome shotgun (WGS) entry which is preliminary data.</text>
</comment>
<evidence type="ECO:0000256" key="5">
    <source>
        <dbReference type="ARBA" id="ARBA00022737"/>
    </source>
</evidence>
<dbReference type="Pfam" id="PF12894">
    <property type="entry name" value="ANAPC4_WD40"/>
    <property type="match status" value="1"/>
</dbReference>
<proteinExistence type="predicted"/>
<feature type="compositionally biased region" description="Polar residues" evidence="12">
    <location>
        <begin position="46"/>
        <end position="58"/>
    </location>
</feature>
<keyword evidence="10 13" id="KW-0472">Membrane</keyword>
<dbReference type="GO" id="GO:0006888">
    <property type="term" value="P:endoplasmic reticulum to Golgi vesicle-mediated transport"/>
    <property type="evidence" value="ECO:0007669"/>
    <property type="project" value="TreeGrafter"/>
</dbReference>
<evidence type="ECO:0000256" key="9">
    <source>
        <dbReference type="ARBA" id="ARBA00022989"/>
    </source>
</evidence>
<dbReference type="Proteomes" id="UP000796880">
    <property type="component" value="Unassembled WGS sequence"/>
</dbReference>
<feature type="region of interest" description="Disordered" evidence="12">
    <location>
        <begin position="36"/>
        <end position="63"/>
    </location>
</feature>
<name>A0A8K0DQ99_9ROSA</name>
<dbReference type="GO" id="GO:0005085">
    <property type="term" value="F:guanyl-nucleotide exchange factor activity"/>
    <property type="evidence" value="ECO:0007669"/>
    <property type="project" value="InterPro"/>
</dbReference>
<evidence type="ECO:0000256" key="8">
    <source>
        <dbReference type="ARBA" id="ARBA00022927"/>
    </source>
</evidence>
<keyword evidence="4 13" id="KW-0812">Transmembrane</keyword>
<dbReference type="InterPro" id="IPR045260">
    <property type="entry name" value="Sec12-like"/>
</dbReference>
<evidence type="ECO:0000256" key="3">
    <source>
        <dbReference type="ARBA" id="ARBA00022574"/>
    </source>
</evidence>
<dbReference type="InterPro" id="IPR024977">
    <property type="entry name" value="Apc4-like_WD40_dom"/>
</dbReference>
<keyword evidence="7" id="KW-0931">ER-Golgi transport</keyword>
<sequence>MGKSNGPDPPNYKKYGVPFYSVDWVPYKAIKVDGKWEGAKQEDPDQTQSDDVAPTTDTKNADGNYVVLAGGGGEGRSGIPNAIVLVQFDPTSNSLSDQPVDKHGSGSDLPYRMAVNPGGDGLVCSFPKSCRWFEWEGEKGTEIHKLSVKPSERVLTQLEGVEQQLALTFNNDGSAFAAGGEDGKLRVFKWPSMDIILDEAQAHTTVKDLDFSPDGKLLVSLGSGGPCRVWDITSSAVVASLQKENDEIFCACRFSQNGDANHVLYIAAVTDRGGSIVKWNTTTWNRIVSKPIVRDTISAFDVSPDGKFLACGTTQGDVWIVNSTSLRIQQVVRKAHLGFVTALRFSHDSRALASASLDSSARVTMIEEKKKTGGLSLWVILLVILLAIAAYFLQNPHSFKSLYTQL</sequence>
<evidence type="ECO:0000313" key="15">
    <source>
        <dbReference type="EMBL" id="KAF3432184.1"/>
    </source>
</evidence>
<feature type="repeat" description="WD" evidence="11">
    <location>
        <begin position="206"/>
        <end position="240"/>
    </location>
</feature>
<dbReference type="Gene3D" id="2.130.10.10">
    <property type="entry name" value="YVTN repeat-like/Quinoprotein amine dehydrogenase"/>
    <property type="match status" value="1"/>
</dbReference>
<keyword evidence="9 13" id="KW-1133">Transmembrane helix</keyword>
<organism evidence="15 16">
    <name type="scientific">Rhamnella rubrinervis</name>
    <dbReference type="NCBI Taxonomy" id="2594499"/>
    <lineage>
        <taxon>Eukaryota</taxon>
        <taxon>Viridiplantae</taxon>
        <taxon>Streptophyta</taxon>
        <taxon>Embryophyta</taxon>
        <taxon>Tracheophyta</taxon>
        <taxon>Spermatophyta</taxon>
        <taxon>Magnoliopsida</taxon>
        <taxon>eudicotyledons</taxon>
        <taxon>Gunneridae</taxon>
        <taxon>Pentapetalae</taxon>
        <taxon>rosids</taxon>
        <taxon>fabids</taxon>
        <taxon>Rosales</taxon>
        <taxon>Rhamnaceae</taxon>
        <taxon>rhamnoid group</taxon>
        <taxon>Rhamneae</taxon>
        <taxon>Rhamnella</taxon>
    </lineage>
</organism>
<evidence type="ECO:0000256" key="7">
    <source>
        <dbReference type="ARBA" id="ARBA00022892"/>
    </source>
</evidence>
<dbReference type="OrthoDB" id="2013972at2759"/>
<dbReference type="EMBL" id="VOIH02000012">
    <property type="protein sequence ID" value="KAF3432184.1"/>
    <property type="molecule type" value="Genomic_DNA"/>
</dbReference>
<dbReference type="AlphaFoldDB" id="A0A8K0DQ99"/>
<keyword evidence="3 11" id="KW-0853">WD repeat</keyword>
<protein>
    <recommendedName>
        <fullName evidence="14">Anaphase-promoting complex subunit 4-like WD40 domain-containing protein</fullName>
    </recommendedName>
</protein>
<dbReference type="InterPro" id="IPR015943">
    <property type="entry name" value="WD40/YVTN_repeat-like_dom_sf"/>
</dbReference>
<feature type="transmembrane region" description="Helical" evidence="13">
    <location>
        <begin position="375"/>
        <end position="393"/>
    </location>
</feature>
<comment type="subcellular location">
    <subcellularLocation>
        <location evidence="1">Endoplasmic reticulum membrane</location>
        <topology evidence="1">Single-pass membrane protein</topology>
    </subcellularLocation>
</comment>
<dbReference type="GO" id="GO:0003400">
    <property type="term" value="P:regulation of COPII vesicle coating"/>
    <property type="evidence" value="ECO:0007669"/>
    <property type="project" value="TreeGrafter"/>
</dbReference>
<reference evidence="15" key="1">
    <citation type="submission" date="2020-03" db="EMBL/GenBank/DDBJ databases">
        <title>A high-quality chromosome-level genome assembly of a woody plant with both climbing and erect habits, Rhamnella rubrinervis.</title>
        <authorList>
            <person name="Lu Z."/>
            <person name="Yang Y."/>
            <person name="Zhu X."/>
            <person name="Sun Y."/>
        </authorList>
    </citation>
    <scope>NUCLEOTIDE SEQUENCE</scope>
    <source>
        <strain evidence="15">BYM</strain>
        <tissue evidence="15">Leaf</tissue>
    </source>
</reference>
<dbReference type="PROSITE" id="PS50082">
    <property type="entry name" value="WD_REPEATS_2"/>
    <property type="match status" value="1"/>
</dbReference>
<dbReference type="PANTHER" id="PTHR23284">
    <property type="entry name" value="PROLACTIN REGULATORY ELEMENT BINDING PROTEIN"/>
    <property type="match status" value="1"/>
</dbReference>
<evidence type="ECO:0000256" key="2">
    <source>
        <dbReference type="ARBA" id="ARBA00022448"/>
    </source>
</evidence>
<dbReference type="SUPFAM" id="SSF50998">
    <property type="entry name" value="Quinoprotein alcohol dehydrogenase-like"/>
    <property type="match status" value="1"/>
</dbReference>
<keyword evidence="8" id="KW-0653">Protein transport</keyword>
<keyword evidence="5" id="KW-0677">Repeat</keyword>
<evidence type="ECO:0000256" key="4">
    <source>
        <dbReference type="ARBA" id="ARBA00022692"/>
    </source>
</evidence>
<evidence type="ECO:0000256" key="1">
    <source>
        <dbReference type="ARBA" id="ARBA00004389"/>
    </source>
</evidence>
<evidence type="ECO:0000256" key="10">
    <source>
        <dbReference type="ARBA" id="ARBA00023136"/>
    </source>
</evidence>
<keyword evidence="2" id="KW-0813">Transport</keyword>
<dbReference type="FunFam" id="2.130.10.10:FF:000612">
    <property type="entry name" value="SEC12-like protein 2"/>
    <property type="match status" value="1"/>
</dbReference>
<evidence type="ECO:0000256" key="6">
    <source>
        <dbReference type="ARBA" id="ARBA00022824"/>
    </source>
</evidence>